<evidence type="ECO:0000259" key="5">
    <source>
        <dbReference type="Pfam" id="PF00107"/>
    </source>
</evidence>
<gene>
    <name evidence="7" type="primary">tdh</name>
    <name evidence="7" type="ORF">H0I76_00255</name>
</gene>
<dbReference type="InterPro" id="IPR013154">
    <property type="entry name" value="ADH-like_N"/>
</dbReference>
<evidence type="ECO:0000259" key="6">
    <source>
        <dbReference type="Pfam" id="PF08240"/>
    </source>
</evidence>
<dbReference type="GO" id="GO:0008270">
    <property type="term" value="F:zinc ion binding"/>
    <property type="evidence" value="ECO:0007669"/>
    <property type="project" value="InterPro"/>
</dbReference>
<dbReference type="InterPro" id="IPR013149">
    <property type="entry name" value="ADH-like_C"/>
</dbReference>
<reference evidence="7" key="1">
    <citation type="submission" date="2020-12" db="EMBL/GenBank/DDBJ databases">
        <title>Bacterial taxonomy.</title>
        <authorList>
            <person name="Pan X."/>
        </authorList>
    </citation>
    <scope>NUCLEOTIDE SEQUENCE</scope>
    <source>
        <strain evidence="7">M0105</strain>
    </source>
</reference>
<comment type="cofactor">
    <cofactor evidence="4">
        <name>Zn(2+)</name>
        <dbReference type="ChEBI" id="CHEBI:29105"/>
    </cofactor>
</comment>
<dbReference type="RefSeq" id="WP_200605548.1">
    <property type="nucleotide sequence ID" value="NZ_JAEHHL010000001.1"/>
</dbReference>
<dbReference type="InterPro" id="IPR011032">
    <property type="entry name" value="GroES-like_sf"/>
</dbReference>
<dbReference type="SUPFAM" id="SSF50129">
    <property type="entry name" value="GroES-like"/>
    <property type="match status" value="1"/>
</dbReference>
<dbReference type="Pfam" id="PF00107">
    <property type="entry name" value="ADH_zinc_N"/>
    <property type="match status" value="1"/>
</dbReference>
<dbReference type="EC" id="1.1.1.103" evidence="7"/>
<dbReference type="PANTHER" id="PTHR43401:SF2">
    <property type="entry name" value="L-THREONINE 3-DEHYDROGENASE"/>
    <property type="match status" value="1"/>
</dbReference>
<evidence type="ECO:0000313" key="8">
    <source>
        <dbReference type="Proteomes" id="UP000655420"/>
    </source>
</evidence>
<dbReference type="AlphaFoldDB" id="A0A8J7S987"/>
<evidence type="ECO:0000256" key="3">
    <source>
        <dbReference type="ARBA" id="ARBA00023002"/>
    </source>
</evidence>
<feature type="domain" description="Alcohol dehydrogenase-like C-terminal" evidence="5">
    <location>
        <begin position="173"/>
        <end position="302"/>
    </location>
</feature>
<dbReference type="GO" id="GO:0008743">
    <property type="term" value="F:L-threonine 3-dehydrogenase activity"/>
    <property type="evidence" value="ECO:0007669"/>
    <property type="project" value="UniProtKB-EC"/>
</dbReference>
<comment type="caution">
    <text evidence="7">The sequence shown here is derived from an EMBL/GenBank/DDBJ whole genome shotgun (WGS) entry which is preliminary data.</text>
</comment>
<dbReference type="Proteomes" id="UP000655420">
    <property type="component" value="Unassembled WGS sequence"/>
</dbReference>
<keyword evidence="3 7" id="KW-0560">Oxidoreductase</keyword>
<keyword evidence="2 4" id="KW-0862">Zinc</keyword>
<name>A0A8J7S987_9RHOB</name>
<accession>A0A8J7S987</accession>
<dbReference type="SUPFAM" id="SSF51735">
    <property type="entry name" value="NAD(P)-binding Rossmann-fold domains"/>
    <property type="match status" value="1"/>
</dbReference>
<evidence type="ECO:0000313" key="7">
    <source>
        <dbReference type="EMBL" id="MBK0397607.1"/>
    </source>
</evidence>
<dbReference type="InterPro" id="IPR050129">
    <property type="entry name" value="Zn_alcohol_dh"/>
</dbReference>
<proteinExistence type="inferred from homology"/>
<keyword evidence="8" id="KW-1185">Reference proteome</keyword>
<dbReference type="Gene3D" id="3.40.50.720">
    <property type="entry name" value="NAD(P)-binding Rossmann-like Domain"/>
    <property type="match status" value="1"/>
</dbReference>
<dbReference type="EMBL" id="JAEHHL010000001">
    <property type="protein sequence ID" value="MBK0397607.1"/>
    <property type="molecule type" value="Genomic_DNA"/>
</dbReference>
<organism evidence="7 8">
    <name type="scientific">Thermohalobaculum xanthum</name>
    <dbReference type="NCBI Taxonomy" id="2753746"/>
    <lineage>
        <taxon>Bacteria</taxon>
        <taxon>Pseudomonadati</taxon>
        <taxon>Pseudomonadota</taxon>
        <taxon>Alphaproteobacteria</taxon>
        <taxon>Rhodobacterales</taxon>
        <taxon>Paracoccaceae</taxon>
        <taxon>Thermohalobaculum</taxon>
    </lineage>
</organism>
<evidence type="ECO:0000256" key="1">
    <source>
        <dbReference type="ARBA" id="ARBA00022723"/>
    </source>
</evidence>
<dbReference type="PANTHER" id="PTHR43401">
    <property type="entry name" value="L-THREONINE 3-DEHYDROGENASE"/>
    <property type="match status" value="1"/>
</dbReference>
<dbReference type="InterPro" id="IPR036291">
    <property type="entry name" value="NAD(P)-bd_dom_sf"/>
</dbReference>
<protein>
    <submittedName>
        <fullName evidence="7">L-threonine 3-dehydrogenase</fullName>
        <ecNumber evidence="7">1.1.1.103</ecNumber>
    </submittedName>
</protein>
<feature type="domain" description="Alcohol dehydrogenase-like N-terminal" evidence="6">
    <location>
        <begin position="24"/>
        <end position="136"/>
    </location>
</feature>
<sequence>MKALVKAEDAPGLVLRDVEKPVPGPGDVLIRVKRASICGTDMHIWKWDDWARKTVPVPMVVGHEYMGVVEANGPGANATIGARVSGEGHIPCGHCRNCLSGRAHICAQTKGIGVNRQGAFAEWVVIPEANLRPLPDSIPDEIAAILDPLGNAVHTALAFDLVGEDVLITGAGPIGCMAAAVCRHVGAHHVVVTDINDARLRLAEQMGATRGVRADREDLRDVMRALGMREGFDVGLEMSGAEAALDAMIGAMITGGKVALLGLFAKRPAIDLNTAIFKGLTFEGIYGRKMYETWHKMLAMLESGLDVSPVISHRLAFEDFAQGFEAVSRGEANKVVLEVA</sequence>
<comment type="similarity">
    <text evidence="4">Belongs to the zinc-containing alcohol dehydrogenase family.</text>
</comment>
<dbReference type="Pfam" id="PF08240">
    <property type="entry name" value="ADH_N"/>
    <property type="match status" value="1"/>
</dbReference>
<dbReference type="InterPro" id="IPR002328">
    <property type="entry name" value="ADH_Zn_CS"/>
</dbReference>
<evidence type="ECO:0000256" key="2">
    <source>
        <dbReference type="ARBA" id="ARBA00022833"/>
    </source>
</evidence>
<dbReference type="Gene3D" id="3.90.180.10">
    <property type="entry name" value="Medium-chain alcohol dehydrogenases, catalytic domain"/>
    <property type="match status" value="1"/>
</dbReference>
<evidence type="ECO:0000256" key="4">
    <source>
        <dbReference type="RuleBase" id="RU361277"/>
    </source>
</evidence>
<dbReference type="PROSITE" id="PS00059">
    <property type="entry name" value="ADH_ZINC"/>
    <property type="match status" value="1"/>
</dbReference>
<keyword evidence="1 4" id="KW-0479">Metal-binding</keyword>
<dbReference type="NCBIfam" id="NF003808">
    <property type="entry name" value="PRK05396.1"/>
    <property type="match status" value="1"/>
</dbReference>